<organism evidence="1 2">
    <name type="scientific">Streptomyces varsoviensis</name>
    <dbReference type="NCBI Taxonomy" id="67373"/>
    <lineage>
        <taxon>Bacteria</taxon>
        <taxon>Bacillati</taxon>
        <taxon>Actinomycetota</taxon>
        <taxon>Actinomycetes</taxon>
        <taxon>Kitasatosporales</taxon>
        <taxon>Streptomycetaceae</taxon>
        <taxon>Streptomyces</taxon>
    </lineage>
</organism>
<dbReference type="Proteomes" id="UP000037020">
    <property type="component" value="Unassembled WGS sequence"/>
</dbReference>
<sequence>MRLCFGIARAELFLLRAAPGAPPPGRLRLRLVQSLRLGRRLYVPGAGSRALRPVTLPTRATALRALPVL</sequence>
<proteinExistence type="predicted"/>
<protein>
    <submittedName>
        <fullName evidence="1">Uncharacterized protein</fullName>
    </submittedName>
</protein>
<name>A0ABR5J6V8_9ACTN</name>
<dbReference type="EMBL" id="LGUT01001338">
    <property type="protein sequence ID" value="KOG89144.1"/>
    <property type="molecule type" value="Genomic_DNA"/>
</dbReference>
<keyword evidence="2" id="KW-1185">Reference proteome</keyword>
<comment type="caution">
    <text evidence="1">The sequence shown here is derived from an EMBL/GenBank/DDBJ whole genome shotgun (WGS) entry which is preliminary data.</text>
</comment>
<reference evidence="1 2" key="1">
    <citation type="submission" date="2015-07" db="EMBL/GenBank/DDBJ databases">
        <authorList>
            <person name="Ju K.-S."/>
            <person name="Doroghazi J.R."/>
            <person name="Metcalf W.W."/>
        </authorList>
    </citation>
    <scope>NUCLEOTIDE SEQUENCE [LARGE SCALE GENOMIC DNA]</scope>
    <source>
        <strain evidence="1 2">NRRL B-3589</strain>
    </source>
</reference>
<evidence type="ECO:0000313" key="1">
    <source>
        <dbReference type="EMBL" id="KOG89144.1"/>
    </source>
</evidence>
<accession>A0ABR5J6V8</accession>
<evidence type="ECO:0000313" key="2">
    <source>
        <dbReference type="Proteomes" id="UP000037020"/>
    </source>
</evidence>
<gene>
    <name evidence="1" type="ORF">ADK38_15900</name>
</gene>